<keyword evidence="7" id="KW-0645">Protease</keyword>
<dbReference type="SUPFAM" id="SSF63737">
    <property type="entry name" value="Leukotriene A4 hydrolase N-terminal domain"/>
    <property type="match status" value="1"/>
</dbReference>
<evidence type="ECO:0000256" key="9">
    <source>
        <dbReference type="ARBA" id="ARBA00022801"/>
    </source>
</evidence>
<keyword evidence="9" id="KW-0378">Hydrolase</keyword>
<sequence length="912" mass="94005">MTSARFSRARAPLHATLPAHMRALSLAAALAFALGCARPVQAPPGGEDRPPELALPSDVRPLRYALELTVLPDREGFEGAVAIDVELARPLSRLWLHARDLTVREATVEVGGLARPATLQDAGAGGVARLAVATPLPAGRATVHLRFEGVFAEGGPGLARAAEGGRAYAFARLGAGEARRAFPCFDDPALQAPFEVALTVPADAVALSTGAAASEEPLAGGLKRVRFAPTPPIPAHLLALAVGPFEVEAPPPLAAGGPRAGALQVRLLRPRGAPAGDFGPALEAARQLAPLLEVWLATPFPYPRLDVVAVPAADGAVGAAAGVVLAPAARLAAPRDGEPVARELPAGALLARALARQWFEGLVAPAAPDDAWLPGGLAALLERVALERWRPEARRADDEARAVAEALRSSALAVARPLRPPPRTGAAGWPALDAAGEVHAVAVLRGLERLLGEERFRAGLAAHLAEHARGAASTDALAAALSRAGGRDVGAALRAGLDEPGAPLVVARSACDAAGARVELTAGRYRPIGSRAAPLASTLPVCARFEAGGALGERCTVVERGRGSLALPACPRWIMPDAGGRSWLTFALGAADVPRLRDAGFAHLAAPERVALGASVLADAEAGRLAFGEALDALAPLARDGAPAVALLPAEAFQEAADHLVPDAARPRARAALAELYRPRLRALGLAPAAGEDPERRALRAALARVLVAGARDPEAVHALAGRGAVYARPGEGRFRADAVSPELAPVALEAAVLDGDVATFDALVRRLLDGLGGDERRQALAAVGAARDAALAERVLALAAEPRLPAPERLALLRDQAAGPETRDGAWKVLQSRWAELAVALPPDAAAALPRVAASLCDRKRLEEARRFFESRLAKLPSASAAAAETLERIEGCVALREVQGASAAAYFEAR</sequence>
<dbReference type="EC" id="3.4.11.2" evidence="4"/>
<evidence type="ECO:0000256" key="7">
    <source>
        <dbReference type="ARBA" id="ARBA00022670"/>
    </source>
</evidence>
<evidence type="ECO:0000256" key="6">
    <source>
        <dbReference type="ARBA" id="ARBA00022438"/>
    </source>
</evidence>
<protein>
    <recommendedName>
        <fullName evidence="5">Aminopeptidase N</fullName>
        <ecNumber evidence="4">3.4.11.2</ecNumber>
    </recommendedName>
</protein>
<comment type="cofactor">
    <cofactor evidence="2">
        <name>Zn(2+)</name>
        <dbReference type="ChEBI" id="CHEBI:29105"/>
    </cofactor>
</comment>
<dbReference type="GO" id="GO:0016285">
    <property type="term" value="F:alanyl aminopeptidase activity"/>
    <property type="evidence" value="ECO:0007669"/>
    <property type="project" value="UniProtKB-EC"/>
</dbReference>
<evidence type="ECO:0000313" key="17">
    <source>
        <dbReference type="Proteomes" id="UP000503640"/>
    </source>
</evidence>
<name>A0A7I9VSN6_9BACT</name>
<dbReference type="GO" id="GO:0008270">
    <property type="term" value="F:zinc ion binding"/>
    <property type="evidence" value="ECO:0007669"/>
    <property type="project" value="InterPro"/>
</dbReference>
<comment type="similarity">
    <text evidence="3">Belongs to the peptidase M1 family.</text>
</comment>
<dbReference type="GO" id="GO:0006508">
    <property type="term" value="P:proteolysis"/>
    <property type="evidence" value="ECO:0007669"/>
    <property type="project" value="UniProtKB-KW"/>
</dbReference>
<dbReference type="Gene3D" id="1.10.390.10">
    <property type="entry name" value="Neutral Protease Domain 2"/>
    <property type="match status" value="1"/>
</dbReference>
<gene>
    <name evidence="16" type="ORF">AMYX_42040</name>
</gene>
<dbReference type="InterPro" id="IPR024571">
    <property type="entry name" value="ERAP1-like_C_dom"/>
</dbReference>
<dbReference type="InterPro" id="IPR045357">
    <property type="entry name" value="Aminopeptidase_N-like_N"/>
</dbReference>
<dbReference type="InterPro" id="IPR001930">
    <property type="entry name" value="Peptidase_M1"/>
</dbReference>
<dbReference type="Pfam" id="PF01433">
    <property type="entry name" value="Peptidase_M1"/>
    <property type="match status" value="1"/>
</dbReference>
<dbReference type="SUPFAM" id="SSF55486">
    <property type="entry name" value="Metalloproteases ('zincins'), catalytic domain"/>
    <property type="match status" value="1"/>
</dbReference>
<keyword evidence="8" id="KW-0479">Metal-binding</keyword>
<feature type="domain" description="ERAP1-like C-terminal" evidence="14">
    <location>
        <begin position="595"/>
        <end position="892"/>
    </location>
</feature>
<evidence type="ECO:0000313" key="16">
    <source>
        <dbReference type="EMBL" id="GEJ59463.1"/>
    </source>
</evidence>
<feature type="chain" id="PRO_5029873330" description="Aminopeptidase N" evidence="12">
    <location>
        <begin position="43"/>
        <end position="912"/>
    </location>
</feature>
<dbReference type="GO" id="GO:0043171">
    <property type="term" value="P:peptide catabolic process"/>
    <property type="evidence" value="ECO:0007669"/>
    <property type="project" value="TreeGrafter"/>
</dbReference>
<dbReference type="Pfam" id="PF11838">
    <property type="entry name" value="ERAP1_C"/>
    <property type="match status" value="1"/>
</dbReference>
<organism evidence="16 17">
    <name type="scientific">Anaeromyxobacter diazotrophicus</name>
    <dbReference type="NCBI Taxonomy" id="2590199"/>
    <lineage>
        <taxon>Bacteria</taxon>
        <taxon>Pseudomonadati</taxon>
        <taxon>Myxococcota</taxon>
        <taxon>Myxococcia</taxon>
        <taxon>Myxococcales</taxon>
        <taxon>Cystobacterineae</taxon>
        <taxon>Anaeromyxobacteraceae</taxon>
        <taxon>Anaeromyxobacter</taxon>
    </lineage>
</organism>
<dbReference type="GO" id="GO:0070006">
    <property type="term" value="F:metalloaminopeptidase activity"/>
    <property type="evidence" value="ECO:0007669"/>
    <property type="project" value="TreeGrafter"/>
</dbReference>
<dbReference type="Gene3D" id="2.60.40.1730">
    <property type="entry name" value="tricorn interacting facor f3 domain"/>
    <property type="match status" value="1"/>
</dbReference>
<keyword evidence="17" id="KW-1185">Reference proteome</keyword>
<dbReference type="GO" id="GO:0016020">
    <property type="term" value="C:membrane"/>
    <property type="evidence" value="ECO:0007669"/>
    <property type="project" value="TreeGrafter"/>
</dbReference>
<dbReference type="PANTHER" id="PTHR11533:SF174">
    <property type="entry name" value="PUROMYCIN-SENSITIVE AMINOPEPTIDASE-RELATED"/>
    <property type="match status" value="1"/>
</dbReference>
<keyword evidence="10" id="KW-0862">Zinc</keyword>
<evidence type="ECO:0000256" key="5">
    <source>
        <dbReference type="ARBA" id="ARBA00015611"/>
    </source>
</evidence>
<evidence type="ECO:0000256" key="2">
    <source>
        <dbReference type="ARBA" id="ARBA00001947"/>
    </source>
</evidence>
<evidence type="ECO:0000256" key="1">
    <source>
        <dbReference type="ARBA" id="ARBA00000098"/>
    </source>
</evidence>
<evidence type="ECO:0000259" key="14">
    <source>
        <dbReference type="Pfam" id="PF11838"/>
    </source>
</evidence>
<keyword evidence="11" id="KW-0482">Metalloprotease</keyword>
<dbReference type="Pfam" id="PF17900">
    <property type="entry name" value="Peptidase_M1_N"/>
    <property type="match status" value="1"/>
</dbReference>
<evidence type="ECO:0000256" key="4">
    <source>
        <dbReference type="ARBA" id="ARBA00012564"/>
    </source>
</evidence>
<evidence type="ECO:0000259" key="13">
    <source>
        <dbReference type="Pfam" id="PF01433"/>
    </source>
</evidence>
<dbReference type="InterPro" id="IPR042097">
    <property type="entry name" value="Aminopeptidase_N-like_N_sf"/>
</dbReference>
<feature type="domain" description="Aminopeptidase N-like N-terminal" evidence="15">
    <location>
        <begin position="61"/>
        <end position="237"/>
    </location>
</feature>
<dbReference type="AlphaFoldDB" id="A0A7I9VSN6"/>
<dbReference type="Proteomes" id="UP000503640">
    <property type="component" value="Unassembled WGS sequence"/>
</dbReference>
<feature type="domain" description="Peptidase M1 membrane alanine aminopeptidase" evidence="13">
    <location>
        <begin position="281"/>
        <end position="490"/>
    </location>
</feature>
<dbReference type="GO" id="GO:0042277">
    <property type="term" value="F:peptide binding"/>
    <property type="evidence" value="ECO:0007669"/>
    <property type="project" value="TreeGrafter"/>
</dbReference>
<evidence type="ECO:0000256" key="3">
    <source>
        <dbReference type="ARBA" id="ARBA00010136"/>
    </source>
</evidence>
<dbReference type="EMBL" id="BJTG01000015">
    <property type="protein sequence ID" value="GEJ59463.1"/>
    <property type="molecule type" value="Genomic_DNA"/>
</dbReference>
<dbReference type="PRINTS" id="PR00756">
    <property type="entry name" value="ALADIPTASE"/>
</dbReference>
<proteinExistence type="inferred from homology"/>
<evidence type="ECO:0000256" key="11">
    <source>
        <dbReference type="ARBA" id="ARBA00023049"/>
    </source>
</evidence>
<evidence type="ECO:0000256" key="10">
    <source>
        <dbReference type="ARBA" id="ARBA00022833"/>
    </source>
</evidence>
<reference evidence="17" key="1">
    <citation type="journal article" date="2020" name="Appl. Environ. Microbiol.">
        <title>Diazotrophic Anaeromyxobacter Isolates from Soils.</title>
        <authorList>
            <person name="Masuda Y."/>
            <person name="Yamanaka H."/>
            <person name="Xu Z.X."/>
            <person name="Shiratori Y."/>
            <person name="Aono T."/>
            <person name="Amachi S."/>
            <person name="Senoo K."/>
            <person name="Itoh H."/>
        </authorList>
    </citation>
    <scope>NUCLEOTIDE SEQUENCE [LARGE SCALE GENOMIC DNA]</scope>
    <source>
        <strain evidence="17">R267</strain>
    </source>
</reference>
<feature type="signal peptide" evidence="12">
    <location>
        <begin position="1"/>
        <end position="42"/>
    </location>
</feature>
<dbReference type="GO" id="GO:0005737">
    <property type="term" value="C:cytoplasm"/>
    <property type="evidence" value="ECO:0007669"/>
    <property type="project" value="TreeGrafter"/>
</dbReference>
<dbReference type="InterPro" id="IPR027268">
    <property type="entry name" value="Peptidase_M4/M1_CTD_sf"/>
</dbReference>
<dbReference type="InterPro" id="IPR050344">
    <property type="entry name" value="Peptidase_M1_aminopeptidases"/>
</dbReference>
<dbReference type="PANTHER" id="PTHR11533">
    <property type="entry name" value="PROTEASE M1 ZINC METALLOPROTEASE"/>
    <property type="match status" value="1"/>
</dbReference>
<accession>A0A7I9VSN6</accession>
<evidence type="ECO:0000256" key="8">
    <source>
        <dbReference type="ARBA" id="ARBA00022723"/>
    </source>
</evidence>
<keyword evidence="12" id="KW-0732">Signal</keyword>
<keyword evidence="6" id="KW-0031">Aminopeptidase</keyword>
<dbReference type="GO" id="GO:0005615">
    <property type="term" value="C:extracellular space"/>
    <property type="evidence" value="ECO:0007669"/>
    <property type="project" value="TreeGrafter"/>
</dbReference>
<comment type="catalytic activity">
    <reaction evidence="1">
        <text>Release of an N-terminal amino acid, Xaa-|-Yaa- from a peptide, amide or arylamide. Xaa is preferably Ala, but may be most amino acids including Pro (slow action). When a terminal hydrophobic residue is followed by a prolyl residue, the two may be released as an intact Xaa-Pro dipeptide.</text>
        <dbReference type="EC" id="3.4.11.2"/>
    </reaction>
</comment>
<dbReference type="Gene3D" id="1.25.50.20">
    <property type="match status" value="1"/>
</dbReference>
<evidence type="ECO:0000256" key="12">
    <source>
        <dbReference type="SAM" id="SignalP"/>
    </source>
</evidence>
<comment type="caution">
    <text evidence="16">The sequence shown here is derived from an EMBL/GenBank/DDBJ whole genome shotgun (WGS) entry which is preliminary data.</text>
</comment>
<dbReference type="InterPro" id="IPR014782">
    <property type="entry name" value="Peptidase_M1_dom"/>
</dbReference>
<evidence type="ECO:0000259" key="15">
    <source>
        <dbReference type="Pfam" id="PF17900"/>
    </source>
</evidence>